<keyword evidence="2" id="KW-1185">Reference proteome</keyword>
<gene>
    <name evidence="1" type="ORF">SI7747_04005535</name>
</gene>
<dbReference type="EMBL" id="CACRZD030000004">
    <property type="protein sequence ID" value="CAA6659095.1"/>
    <property type="molecule type" value="Genomic_DNA"/>
</dbReference>
<organism evidence="1">
    <name type="scientific">Spirodela intermedia</name>
    <name type="common">Intermediate duckweed</name>
    <dbReference type="NCBI Taxonomy" id="51605"/>
    <lineage>
        <taxon>Eukaryota</taxon>
        <taxon>Viridiplantae</taxon>
        <taxon>Streptophyta</taxon>
        <taxon>Embryophyta</taxon>
        <taxon>Tracheophyta</taxon>
        <taxon>Spermatophyta</taxon>
        <taxon>Magnoliopsida</taxon>
        <taxon>Liliopsida</taxon>
        <taxon>Araceae</taxon>
        <taxon>Lemnoideae</taxon>
        <taxon>Spirodela</taxon>
    </lineage>
</organism>
<accession>A0A7I8IMA1</accession>
<dbReference type="EMBL" id="LR743591">
    <property type="protein sequence ID" value="CAA2619368.1"/>
    <property type="molecule type" value="Genomic_DNA"/>
</dbReference>
<evidence type="ECO:0000313" key="1">
    <source>
        <dbReference type="EMBL" id="CAA2619368.1"/>
    </source>
</evidence>
<dbReference type="AlphaFoldDB" id="A0A7I8IMA1"/>
<reference evidence="1 2" key="1">
    <citation type="submission" date="2019-12" db="EMBL/GenBank/DDBJ databases">
        <authorList>
            <person name="Scholz U."/>
            <person name="Mascher M."/>
            <person name="Fiebig A."/>
        </authorList>
    </citation>
    <scope>NUCLEOTIDE SEQUENCE</scope>
</reference>
<evidence type="ECO:0000313" key="2">
    <source>
        <dbReference type="Proteomes" id="UP001189122"/>
    </source>
</evidence>
<protein>
    <submittedName>
        <fullName evidence="1">Uncharacterized protein</fullName>
    </submittedName>
</protein>
<sequence>MANNHFSYGSRLSPVVTRDHRFMDFLLNHRTFWTTH</sequence>
<proteinExistence type="predicted"/>
<dbReference type="Proteomes" id="UP001189122">
    <property type="component" value="Unassembled WGS sequence"/>
</dbReference>
<name>A0A7I8IMA1_SPIIN</name>